<dbReference type="NCBIfam" id="TIGR00525">
    <property type="entry name" value="folB"/>
    <property type="match status" value="1"/>
</dbReference>
<dbReference type="EMBL" id="JAICBX010000001">
    <property type="protein sequence ID" value="MBW8636451.1"/>
    <property type="molecule type" value="Genomic_DNA"/>
</dbReference>
<dbReference type="Proteomes" id="UP001196509">
    <property type="component" value="Unassembled WGS sequence"/>
</dbReference>
<dbReference type="SUPFAM" id="SSF55620">
    <property type="entry name" value="Tetrahydrobiopterin biosynthesis enzymes-like"/>
    <property type="match status" value="1"/>
</dbReference>
<evidence type="ECO:0000256" key="1">
    <source>
        <dbReference type="ARBA" id="ARBA00001353"/>
    </source>
</evidence>
<dbReference type="NCBIfam" id="TIGR00526">
    <property type="entry name" value="folB_dom"/>
    <property type="match status" value="1"/>
</dbReference>
<comment type="caution">
    <text evidence="8">The sequence shown here is derived from an EMBL/GenBank/DDBJ whole genome shotgun (WGS) entry which is preliminary data.</text>
</comment>
<keyword evidence="5 6" id="KW-0456">Lyase</keyword>
<dbReference type="InterPro" id="IPR043133">
    <property type="entry name" value="GTP-CH-I_C/QueF"/>
</dbReference>
<evidence type="ECO:0000256" key="3">
    <source>
        <dbReference type="ARBA" id="ARBA00005708"/>
    </source>
</evidence>
<dbReference type="RefSeq" id="WP_220227132.1">
    <property type="nucleotide sequence ID" value="NZ_JAICBX010000001.1"/>
</dbReference>
<dbReference type="PANTHER" id="PTHR42844">
    <property type="entry name" value="DIHYDRONEOPTERIN ALDOLASE 1-RELATED"/>
    <property type="match status" value="1"/>
</dbReference>
<comment type="function">
    <text evidence="6">Catalyzes the conversion of 7,8-dihydroneopterin to 6-hydroxymethyl-7,8-dihydropterin.</text>
</comment>
<feature type="domain" description="Dihydroneopterin aldolase/epimerase" evidence="7">
    <location>
        <begin position="7"/>
        <end position="120"/>
    </location>
</feature>
<dbReference type="SMART" id="SM00905">
    <property type="entry name" value="FolB"/>
    <property type="match status" value="1"/>
</dbReference>
<dbReference type="GO" id="GO:0046654">
    <property type="term" value="P:tetrahydrofolate biosynthetic process"/>
    <property type="evidence" value="ECO:0007669"/>
    <property type="project" value="UniProtKB-UniRule"/>
</dbReference>
<sequence>MIMLYTITLKNCAFFARHGLFESEENLGQRFFVDIVLNVEASTALTQDDESDVVDYGAVYASVTRIVTSERFRLIEALAWRIGSVLCEEFAAVRHARITVRKPSVPIEGVLDYAEVTVDHDAE</sequence>
<evidence type="ECO:0000259" key="7">
    <source>
        <dbReference type="SMART" id="SM00905"/>
    </source>
</evidence>
<evidence type="ECO:0000256" key="4">
    <source>
        <dbReference type="ARBA" id="ARBA00022909"/>
    </source>
</evidence>
<dbReference type="InterPro" id="IPR006157">
    <property type="entry name" value="FolB_dom"/>
</dbReference>
<evidence type="ECO:0000256" key="6">
    <source>
        <dbReference type="RuleBase" id="RU362079"/>
    </source>
</evidence>
<keyword evidence="4 6" id="KW-0289">Folate biosynthesis</keyword>
<dbReference type="AlphaFoldDB" id="A0AAE2ZJZ4"/>
<dbReference type="GO" id="GO:0046656">
    <property type="term" value="P:folic acid biosynthetic process"/>
    <property type="evidence" value="ECO:0007669"/>
    <property type="project" value="UniProtKB-UniRule"/>
</dbReference>
<dbReference type="EC" id="4.1.2.25" evidence="6"/>
<evidence type="ECO:0000256" key="5">
    <source>
        <dbReference type="ARBA" id="ARBA00023239"/>
    </source>
</evidence>
<comment type="similarity">
    <text evidence="3 6">Belongs to the DHNA family.</text>
</comment>
<comment type="catalytic activity">
    <reaction evidence="1 6">
        <text>7,8-dihydroneopterin = 6-hydroxymethyl-7,8-dihydropterin + glycolaldehyde</text>
        <dbReference type="Rhea" id="RHEA:10540"/>
        <dbReference type="ChEBI" id="CHEBI:17001"/>
        <dbReference type="ChEBI" id="CHEBI:17071"/>
        <dbReference type="ChEBI" id="CHEBI:44841"/>
        <dbReference type="EC" id="4.1.2.25"/>
    </reaction>
</comment>
<organism evidence="8 9">
    <name type="scientific">Flavimaribacter sediminis</name>
    <dbReference type="NCBI Taxonomy" id="2865987"/>
    <lineage>
        <taxon>Bacteria</taxon>
        <taxon>Pseudomonadati</taxon>
        <taxon>Pseudomonadota</taxon>
        <taxon>Alphaproteobacteria</taxon>
        <taxon>Hyphomicrobiales</taxon>
        <taxon>Rhizobiaceae</taxon>
        <taxon>Flavimaribacter</taxon>
    </lineage>
</organism>
<dbReference type="GO" id="GO:0004150">
    <property type="term" value="F:dihydroneopterin aldolase activity"/>
    <property type="evidence" value="ECO:0007669"/>
    <property type="project" value="UniProtKB-UniRule"/>
</dbReference>
<dbReference type="Gene3D" id="3.30.1130.10">
    <property type="match status" value="1"/>
</dbReference>
<evidence type="ECO:0000313" key="9">
    <source>
        <dbReference type="Proteomes" id="UP001196509"/>
    </source>
</evidence>
<evidence type="ECO:0000313" key="8">
    <source>
        <dbReference type="EMBL" id="MBW8636451.1"/>
    </source>
</evidence>
<dbReference type="GO" id="GO:0005737">
    <property type="term" value="C:cytoplasm"/>
    <property type="evidence" value="ECO:0007669"/>
    <property type="project" value="TreeGrafter"/>
</dbReference>
<dbReference type="Pfam" id="PF02152">
    <property type="entry name" value="FolB"/>
    <property type="match status" value="1"/>
</dbReference>
<evidence type="ECO:0000256" key="2">
    <source>
        <dbReference type="ARBA" id="ARBA00005013"/>
    </source>
</evidence>
<gene>
    <name evidence="8" type="primary">folB</name>
    <name evidence="8" type="ORF">K1W69_04550</name>
</gene>
<name>A0AAE2ZJZ4_9HYPH</name>
<comment type="pathway">
    <text evidence="2 6">Cofactor biosynthesis; tetrahydrofolate biosynthesis; 2-amino-4-hydroxy-6-hydroxymethyl-7,8-dihydropteridine diphosphate from 7,8-dihydroneopterin triphosphate: step 3/4.</text>
</comment>
<protein>
    <recommendedName>
        <fullName evidence="6">7,8-dihydroneopterin aldolase</fullName>
        <ecNumber evidence="6">4.1.2.25</ecNumber>
    </recommendedName>
</protein>
<accession>A0AAE2ZJZ4</accession>
<dbReference type="PANTHER" id="PTHR42844:SF1">
    <property type="entry name" value="DIHYDRONEOPTERIN ALDOLASE 1-RELATED"/>
    <property type="match status" value="1"/>
</dbReference>
<reference evidence="8" key="1">
    <citation type="submission" date="2021-08" db="EMBL/GenBank/DDBJ databases">
        <title>Hoeflea bacterium WL0058 sp. nov., isolated from the sediment.</title>
        <authorList>
            <person name="Wang L."/>
            <person name="Zhang D."/>
        </authorList>
    </citation>
    <scope>NUCLEOTIDE SEQUENCE</scope>
    <source>
        <strain evidence="8">WL0058</strain>
    </source>
</reference>
<keyword evidence="9" id="KW-1185">Reference proteome</keyword>
<proteinExistence type="inferred from homology"/>
<dbReference type="InterPro" id="IPR006156">
    <property type="entry name" value="Dihydroneopterin_aldolase"/>
</dbReference>